<dbReference type="Pfam" id="PF26199">
    <property type="entry name" value="Ig_SMCHD1_8th"/>
    <property type="match status" value="1"/>
</dbReference>
<evidence type="ECO:0000256" key="1">
    <source>
        <dbReference type="ARBA" id="ARBA00004286"/>
    </source>
</evidence>
<dbReference type="SUPFAM" id="SSF75553">
    <property type="entry name" value="Smc hinge domain"/>
    <property type="match status" value="1"/>
</dbReference>
<dbReference type="PANTHER" id="PTHR22640">
    <property type="entry name" value="STRUCTURAL MAINTENANCE OF CHROMOSOMES FLEXIBLE HINGE DOMAIN-CONTAINING PROTEIN 1"/>
    <property type="match status" value="1"/>
</dbReference>
<protein>
    <recommendedName>
        <fullName evidence="12">Structural maintenance of chromosomes flexible hinge domain-containing protein 1</fullName>
    </recommendedName>
</protein>
<dbReference type="EMBL" id="JAFJMO010000004">
    <property type="protein sequence ID" value="KAJ8279801.1"/>
    <property type="molecule type" value="Genomic_DNA"/>
</dbReference>
<dbReference type="InterPro" id="IPR058615">
    <property type="entry name" value="Ig_SMCHD1_6th"/>
</dbReference>
<dbReference type="Pfam" id="PF00386">
    <property type="entry name" value="C1q"/>
    <property type="match status" value="1"/>
</dbReference>
<evidence type="ECO:0000256" key="7">
    <source>
        <dbReference type="SAM" id="MobiDB-lite"/>
    </source>
</evidence>
<dbReference type="GO" id="GO:0006302">
    <property type="term" value="P:double-strand break repair"/>
    <property type="evidence" value="ECO:0007669"/>
    <property type="project" value="InterPro"/>
</dbReference>
<dbReference type="SUPFAM" id="SSF55874">
    <property type="entry name" value="ATPase domain of HSP90 chaperone/DNA topoisomerase II/histidine kinase"/>
    <property type="match status" value="1"/>
</dbReference>
<dbReference type="GO" id="GO:0005694">
    <property type="term" value="C:chromosome"/>
    <property type="evidence" value="ECO:0007669"/>
    <property type="project" value="UniProtKB-SubCell"/>
</dbReference>
<accession>A0A9Q1I472</accession>
<dbReference type="Gene3D" id="2.60.120.40">
    <property type="match status" value="1"/>
</dbReference>
<evidence type="ECO:0008006" key="12">
    <source>
        <dbReference type="Google" id="ProtNLM"/>
    </source>
</evidence>
<keyword evidence="3" id="KW-0732">Signal</keyword>
<keyword evidence="4 6" id="KW-0175">Coiled coil</keyword>
<reference evidence="10" key="1">
    <citation type="journal article" date="2023" name="Science">
        <title>Genome structures resolve the early diversification of teleost fishes.</title>
        <authorList>
            <person name="Parey E."/>
            <person name="Louis A."/>
            <person name="Montfort J."/>
            <person name="Bouchez O."/>
            <person name="Roques C."/>
            <person name="Iampietro C."/>
            <person name="Lluch J."/>
            <person name="Castinel A."/>
            <person name="Donnadieu C."/>
            <person name="Desvignes T."/>
            <person name="Floi Bucao C."/>
            <person name="Jouanno E."/>
            <person name="Wen M."/>
            <person name="Mejri S."/>
            <person name="Dirks R."/>
            <person name="Jansen H."/>
            <person name="Henkel C."/>
            <person name="Chen W.J."/>
            <person name="Zahm M."/>
            <person name="Cabau C."/>
            <person name="Klopp C."/>
            <person name="Thompson A.W."/>
            <person name="Robinson-Rechavi M."/>
            <person name="Braasch I."/>
            <person name="Lecointre G."/>
            <person name="Bobe J."/>
            <person name="Postlethwait J.H."/>
            <person name="Berthelot C."/>
            <person name="Roest Crollius H."/>
            <person name="Guiguen Y."/>
        </authorList>
    </citation>
    <scope>NUCLEOTIDE SEQUENCE</scope>
    <source>
        <strain evidence="10">Concon-B</strain>
    </source>
</reference>
<evidence type="ECO:0000259" key="8">
    <source>
        <dbReference type="PROSITE" id="PS50871"/>
    </source>
</evidence>
<dbReference type="InterPro" id="IPR058616">
    <property type="entry name" value="Ig_SMCHD1_8th"/>
</dbReference>
<dbReference type="Pfam" id="PF06470">
    <property type="entry name" value="SMC_hinge"/>
    <property type="match status" value="1"/>
</dbReference>
<feature type="region of interest" description="Disordered" evidence="7">
    <location>
        <begin position="1956"/>
        <end position="1981"/>
    </location>
</feature>
<dbReference type="Pfam" id="PF26198">
    <property type="entry name" value="Ig_SMCHD1_6th"/>
    <property type="match status" value="1"/>
</dbReference>
<dbReference type="Pfam" id="PF07546">
    <property type="entry name" value="EMI"/>
    <property type="match status" value="1"/>
</dbReference>
<name>A0A9Q1I472_CONCO</name>
<dbReference type="PANTHER" id="PTHR22640:SF2">
    <property type="entry name" value="STRUCTURAL MAINTENANCE OF CHROMOSOMES FLEXIBLE HINGE DOMAIN-CONTAINING PROTEIN 1"/>
    <property type="match status" value="1"/>
</dbReference>
<dbReference type="InterPro" id="IPR008983">
    <property type="entry name" value="Tumour_necrosis_fac-like_dom"/>
</dbReference>
<dbReference type="InterPro" id="IPR058617">
    <property type="entry name" value="Ig_SMCHD1_7th"/>
</dbReference>
<dbReference type="GO" id="GO:0051276">
    <property type="term" value="P:chromosome organization"/>
    <property type="evidence" value="ECO:0007669"/>
    <property type="project" value="InterPro"/>
</dbReference>
<keyword evidence="11" id="KW-1185">Reference proteome</keyword>
<evidence type="ECO:0000313" key="10">
    <source>
        <dbReference type="EMBL" id="KAJ8279801.1"/>
    </source>
</evidence>
<feature type="region of interest" description="Disordered" evidence="7">
    <location>
        <begin position="2753"/>
        <end position="2798"/>
    </location>
</feature>
<dbReference type="InterPro" id="IPR036890">
    <property type="entry name" value="HATPase_C_sf"/>
</dbReference>
<organism evidence="10 11">
    <name type="scientific">Conger conger</name>
    <name type="common">Conger eel</name>
    <name type="synonym">Muraena conger</name>
    <dbReference type="NCBI Taxonomy" id="82655"/>
    <lineage>
        <taxon>Eukaryota</taxon>
        <taxon>Metazoa</taxon>
        <taxon>Chordata</taxon>
        <taxon>Craniata</taxon>
        <taxon>Vertebrata</taxon>
        <taxon>Euteleostomi</taxon>
        <taxon>Actinopterygii</taxon>
        <taxon>Neopterygii</taxon>
        <taxon>Teleostei</taxon>
        <taxon>Anguilliformes</taxon>
        <taxon>Congridae</taxon>
        <taxon>Conger</taxon>
    </lineage>
</organism>
<feature type="coiled-coil region" evidence="6">
    <location>
        <begin position="1639"/>
        <end position="1666"/>
    </location>
</feature>
<evidence type="ECO:0000259" key="9">
    <source>
        <dbReference type="PROSITE" id="PS51041"/>
    </source>
</evidence>
<dbReference type="InterPro" id="IPR055109">
    <property type="entry name" value="SMCHD1_S5"/>
</dbReference>
<evidence type="ECO:0000256" key="5">
    <source>
        <dbReference type="ARBA" id="ARBA00023157"/>
    </source>
</evidence>
<feature type="domain" description="C1q" evidence="8">
    <location>
        <begin position="2850"/>
        <end position="3001"/>
    </location>
</feature>
<feature type="domain" description="EMI" evidence="9">
    <location>
        <begin position="2016"/>
        <end position="2093"/>
    </location>
</feature>
<dbReference type="InterPro" id="IPR058614">
    <property type="entry name" value="Ig_SMCHD1_5th"/>
</dbReference>
<evidence type="ECO:0000256" key="3">
    <source>
        <dbReference type="ARBA" id="ARBA00022729"/>
    </source>
</evidence>
<dbReference type="SUPFAM" id="SSF49842">
    <property type="entry name" value="TNF-like"/>
    <property type="match status" value="1"/>
</dbReference>
<comment type="caution">
    <text evidence="10">The sequence shown here is derived from an EMBL/GenBank/DDBJ whole genome shotgun (WGS) entry which is preliminary data.</text>
</comment>
<evidence type="ECO:0000256" key="2">
    <source>
        <dbReference type="ARBA" id="ARBA00022454"/>
    </source>
</evidence>
<dbReference type="InterPro" id="IPR058613">
    <property type="entry name" value="Ig_SMCHD1_4th"/>
</dbReference>
<proteinExistence type="predicted"/>
<dbReference type="Proteomes" id="UP001152803">
    <property type="component" value="Unassembled WGS sequence"/>
</dbReference>
<keyword evidence="2" id="KW-0158">Chromosome</keyword>
<dbReference type="GO" id="GO:0005524">
    <property type="term" value="F:ATP binding"/>
    <property type="evidence" value="ECO:0007669"/>
    <property type="project" value="InterPro"/>
</dbReference>
<comment type="subcellular location">
    <subcellularLocation>
        <location evidence="1">Chromosome</location>
    </subcellularLocation>
</comment>
<dbReference type="InterPro" id="IPR058612">
    <property type="entry name" value="Ig_SMCHD1_2nd"/>
</dbReference>
<dbReference type="InterPro" id="IPR058611">
    <property type="entry name" value="Ig_SMCHD1_1st"/>
</dbReference>
<evidence type="ECO:0000256" key="4">
    <source>
        <dbReference type="ARBA" id="ARBA00023054"/>
    </source>
</evidence>
<dbReference type="SMART" id="SM00968">
    <property type="entry name" value="SMC_hinge"/>
    <property type="match status" value="1"/>
</dbReference>
<dbReference type="InterPro" id="IPR011489">
    <property type="entry name" value="EMI_domain"/>
</dbReference>
<evidence type="ECO:0000256" key="6">
    <source>
        <dbReference type="SAM" id="Coils"/>
    </source>
</evidence>
<dbReference type="Pfam" id="PF26196">
    <property type="entry name" value="Ig_SMCHD1_4th"/>
    <property type="match status" value="1"/>
</dbReference>
<gene>
    <name evidence="10" type="ORF">COCON_G00068670</name>
</gene>
<dbReference type="Pfam" id="PF26201">
    <property type="entry name" value="Ig_SMCHD1_7th"/>
    <property type="match status" value="1"/>
</dbReference>
<dbReference type="Pfam" id="PF26197">
    <property type="entry name" value="Ig_SMCHD1_5th"/>
    <property type="match status" value="1"/>
</dbReference>
<dbReference type="Pfam" id="PF26194">
    <property type="entry name" value="Ig_SMCHD1_1st"/>
    <property type="match status" value="1"/>
</dbReference>
<dbReference type="Gene3D" id="3.30.565.10">
    <property type="entry name" value="Histidine kinase-like ATPase, C-terminal domain"/>
    <property type="match status" value="1"/>
</dbReference>
<dbReference type="OrthoDB" id="10036779at2759"/>
<dbReference type="InterPro" id="IPR010935">
    <property type="entry name" value="SMC_hinge"/>
</dbReference>
<dbReference type="Pfam" id="PF26195">
    <property type="entry name" value="Ig_SMCHD1_2nd"/>
    <property type="match status" value="1"/>
</dbReference>
<sequence>MSIHSSSKNMADSGLLNSGCSVPFEKTVTQTMNKIPRKVVVFDCRLENGDAIEKVLDIQGMEFSEFLRTVTKEFTISSEETFVLLTTDRREIDLDRFEELKDGNTLHLLRSVDQVLSVSTKERILFLPHYDTLIKSGMYEYYASEGQKSLPYAFAELIDNALSATSKNVGVRKIDIRLMFDESQGKPAVVVLDNGSGMTSKQLNNWAVYRLSKFSRESSAFESDHTAYVRPAPVPRSLNSDISYFGVGGKQAAFYIGQATRMITKPAGSMDVHELLLSKEEFEKKEKNKEDIYKGFILNRKPGDSSHVTSEDERFLHSLIAEETEEDHFTAVVLTGVQPEHIAFLRADFHLWTRELAHVYHYYVHGIKGNDMRPSTVDIDTTGNIDIRICLFEKLKIPRIVDLRDIINDMQTLYINSSVDSFEFKAQVDEEGTAEGILRYHPFLYDRETFPEDPYAIPSLLADDEEDCVIVNQEGRGKKPIFECFWNGRLIPYTTVAEFDWCARPKKSGPVPAECYKRISGVLFTNDKFQVSTNKLTFMDLELRLKDKETIFTRIVNGQEQRVKIHKEFTQWLKDCHEKWDKQIKFLGFNGTMTRTDVTTKRMQSPWARFTSITWDGKTYKAGQYVKSMKTHPILFGTIVQFLLYGDHDGDVHSTGGQVQVAMEPKAIFSEVRTIPISKIDRGAPLTVIKKYIDDELAKLPDRLKVTWPEGKEWSQKAVRPAGTEFGPIHVEILNKKGEPMTRMPGSNHTSSRKLLIELKVILHAPTGDVETNSHICQHGGKWAYWFKTMENLSRLGRYTLRLQTVLNEVNASVCDVELLPSWELQFSICEGCPERFVVGVVCTPYRVCEPFSISLELLDAFGNPAPPPADLKPVLECSAMEMSYEETEASGTTFSIKGVRAKGLVKTCLGKSFNVKITLPGLKRNSQTLKISLLPGHPHSLSVKPDSAEISLENGQAPMFQVEVLDEAGNVTTHPKLIVQCQLLGAPSLPMAAVDCSNTGTGLLLDKPLYIKNVQKEQIIKAKFDVPSLKNIEVVERTLKIMPSRWVAKLEIFSQEDENVTVFGDKENIGWTAGDVLENLHYRVFDEGNRMVPITDSIAKKVKVNWRADVNIEDLQQGKLPGLLIPNLVKDEHFYQVSFQDENVSVECSFTITPRADEPKCMKATLKCGTSVRMGEELPGEIHLEVVDQYGNKTQTLKSSCVSSFGVSAEGKMEVIVVQGVKFFTGTLGSRELCFAWRDFAEYLRITVTAGPPVKLQLVDGPAEPLQVINGKALEKPFTVQLQDDWGNPSPDQRVIVSVKPSTAALKMKSSPASQPVDADGTAIFTISQMMAPKGEYAIEFKASFNKKSIPGPVLKVKVVPDPNKPVKLSVSYDTNSVFPAGGFLTVFAVTVVAEDGSAIGSLSPASMSMLMWKGESSGPRPPPGAATLKCSKPKDTEKHDCFYFRDKIIPDRVGKYAIQFVLCIDKNKSLWSNQYVINVVANAPMKLTADSQPATPLVSNIQEVASRTLIESLCLKILDEYDNPAGSDLNGTVLVSVKSSDNSEELPLFEGKTKTVQVPLSNGIAQITDLIIMENCPGTDRTEYILHFQPVIPGHNLRAFELPFLFYNDSKNQQQMATLTKKKDRLSQSLVAYRSLFDTNNQLISELKDQLQDATNKEIHLKSDLRKSHINVTAQMTMEEIDAVIREKVAEQERIRRQPRRACVMPDTFKSNPDVLGKVAHLAQVEDDDAAKVISWHLSGDMDCVVTLTTAAARQIYDDTQGRQQVMPLDSVFWRSSNRPLPHIRNGQSSFAPVGNPIFVRDLLIFPEHAESCQIVFGNLLGETILVDNLDAANHYRKGVVQSKSPCPTLLTRHGERVRSNGKFGGLQNKAPSIEKLRGQVFGAPLPEQYYTLFKQIELLQQYRVAMAKCRQVREDYDGHMQYMRCPEMVEKKDEMRAQEMQLKDLEHKLGMTPKRRVDGSAMKRPAEETGEPSGTLSKRARRFEKAPPLVNSPTPGSLFQGSAYSGAAPRLRNKNWCAYVVQKNVTCTVLSSAETSVEPEFAPCPEQLPDCSKQVMYRTRFRPTYKIGYKMVTELEWRCCPAFQGPECKEHKDGPPRPTIRLGPPVQLSAGSGLKGHHLQDGGKVHRLEQEVRRLSQTVLDLQAAMAGMGENLRGDLQEDTSKMLVTLLNNMRPPTGALTGATDSIQLQEHGLGQDPRVLEEVQARLTDVTDTLKSKSDILDELQSAVSGHDGQLRLLLEAARSPQATAPAPPPLADLKAYADSKIADLRQELMEGMEIKMADLKNTCEYQIISMQEQCEGHESSYLSLSELLETKEADLRKEINDLKLNLDGEDGALRKEVGRIAEAHQALSARLDIELEHLSALQTSDILSQRLGDLEGQLNVTAKNYEHCLSMEGKMSQQIADKVLGLKNQMEDKLIIMEDQFSAMLVEINNSSTPGIDRLMVDTIQSDVDSSKQFIQDLEKKVNALGEACAKDCADNRKTIENIIHDLKIYRNELDVTHLDVGGNSDKIRELEDLVHGCQHIEEDNLGDLKNEFSSLKDNVGGLGVTVASLAESLGIYSQDLQYVNFTCGQTSANSQQEAKEIRALLDSHLSGGAVDAGQVEALKSGLAQLSDQVSAELSQCKETTEGVKKEVSSVDGRVANVENVCGKLETMSGSLQRIKEGLNKHVTSLWTCINQINATLMVHSTDISGLKGSAHKFHTQLSDIAQDFQDLVTSTSTKLAAKVRVTNSKPQIETHQIHIPIIRPPPVTTRTRQPTTRRETSGPLPADGPLRPVLEVGEAGPPGTVRRTHLKLPQSDGATTDLTGYAGAPGYPPESSKPFIIPVPHTPKKSHKTVRGAGDHKPGDPFSFSAGMTVLPFSGETGIIRFNKVLVNDGGHYDPKTGIFIVPVDGRYLLSTVLTAQRGERVQAVLSVSNRSVQRLDSWGYRKETAESSSPAQESCTCGGSATSSLALSLKRGDRVGLVLTAGKLAVSEGREVLSTFSVVFLYPHPSST</sequence>
<dbReference type="PROSITE" id="PS50871">
    <property type="entry name" value="C1Q"/>
    <property type="match status" value="1"/>
</dbReference>
<keyword evidence="5" id="KW-1015">Disulfide bond</keyword>
<evidence type="ECO:0000313" key="11">
    <source>
        <dbReference type="Proteomes" id="UP001152803"/>
    </source>
</evidence>
<dbReference type="InterPro" id="IPR036277">
    <property type="entry name" value="SMC_hinge_sf"/>
</dbReference>
<dbReference type="InterPro" id="IPR001073">
    <property type="entry name" value="C1q_dom"/>
</dbReference>
<dbReference type="InterPro" id="IPR038892">
    <property type="entry name" value="SMCHD1"/>
</dbReference>
<dbReference type="Pfam" id="PF22899">
    <property type="entry name" value="SMCHD1_S5"/>
    <property type="match status" value="1"/>
</dbReference>
<dbReference type="Pfam" id="PF13589">
    <property type="entry name" value="HATPase_c_3"/>
    <property type="match status" value="1"/>
</dbReference>
<dbReference type="PROSITE" id="PS51041">
    <property type="entry name" value="EMI"/>
    <property type="match status" value="1"/>
</dbReference>
<dbReference type="SMART" id="SM00110">
    <property type="entry name" value="C1Q"/>
    <property type="match status" value="1"/>
</dbReference>